<protein>
    <submittedName>
        <fullName evidence="1">Uncharacterized protein</fullName>
    </submittedName>
</protein>
<gene>
    <name evidence="1" type="ORF">NCTC9128_01660</name>
</gene>
<dbReference type="AlphaFoldDB" id="A0A2X3EJA1"/>
<name>A0A2X3EJA1_KLEPN</name>
<reference evidence="1 2" key="1">
    <citation type="submission" date="2018-06" db="EMBL/GenBank/DDBJ databases">
        <authorList>
            <consortium name="Pathogen Informatics"/>
            <person name="Doyle S."/>
        </authorList>
    </citation>
    <scope>NUCLEOTIDE SEQUENCE [LARGE SCALE GENOMIC DNA]</scope>
    <source>
        <strain evidence="1 2">NCTC9128</strain>
    </source>
</reference>
<evidence type="ECO:0000313" key="2">
    <source>
        <dbReference type="Proteomes" id="UP000251088"/>
    </source>
</evidence>
<organism evidence="1 2">
    <name type="scientific">Klebsiella pneumoniae</name>
    <dbReference type="NCBI Taxonomy" id="573"/>
    <lineage>
        <taxon>Bacteria</taxon>
        <taxon>Pseudomonadati</taxon>
        <taxon>Pseudomonadota</taxon>
        <taxon>Gammaproteobacteria</taxon>
        <taxon>Enterobacterales</taxon>
        <taxon>Enterobacteriaceae</taxon>
        <taxon>Klebsiella/Raoultella group</taxon>
        <taxon>Klebsiella</taxon>
        <taxon>Klebsiella pneumoniae complex</taxon>
    </lineage>
</organism>
<accession>A0A2X3EJA1</accession>
<dbReference type="EMBL" id="UAWN01000006">
    <property type="protein sequence ID" value="SQC12209.1"/>
    <property type="molecule type" value="Genomic_DNA"/>
</dbReference>
<evidence type="ECO:0000313" key="1">
    <source>
        <dbReference type="EMBL" id="SQC12209.1"/>
    </source>
</evidence>
<sequence length="58" mass="6403">MSIQFLGMIGHRLSSETIARWGRSLTATISFALRKPMKPPGLIVCWSATGPINPTAFW</sequence>
<dbReference type="Proteomes" id="UP000251088">
    <property type="component" value="Unassembled WGS sequence"/>
</dbReference>
<proteinExistence type="predicted"/>